<dbReference type="InterPro" id="IPR044603">
    <property type="entry name" value="SAG101-like"/>
</dbReference>
<accession>A0ABQ5BRN0</accession>
<proteinExistence type="predicted"/>
<dbReference type="Proteomes" id="UP001151760">
    <property type="component" value="Unassembled WGS sequence"/>
</dbReference>
<organism evidence="3 4">
    <name type="scientific">Tanacetum coccineum</name>
    <dbReference type="NCBI Taxonomy" id="301880"/>
    <lineage>
        <taxon>Eukaryota</taxon>
        <taxon>Viridiplantae</taxon>
        <taxon>Streptophyta</taxon>
        <taxon>Embryophyta</taxon>
        <taxon>Tracheophyta</taxon>
        <taxon>Spermatophyta</taxon>
        <taxon>Magnoliopsida</taxon>
        <taxon>eudicotyledons</taxon>
        <taxon>Gunneridae</taxon>
        <taxon>Pentapetalae</taxon>
        <taxon>asterids</taxon>
        <taxon>campanulids</taxon>
        <taxon>Asterales</taxon>
        <taxon>Asteraceae</taxon>
        <taxon>Asteroideae</taxon>
        <taxon>Anthemideae</taxon>
        <taxon>Anthemidinae</taxon>
        <taxon>Tanacetum</taxon>
    </lineage>
</organism>
<reference evidence="3" key="2">
    <citation type="submission" date="2022-01" db="EMBL/GenBank/DDBJ databases">
        <authorList>
            <person name="Yamashiro T."/>
            <person name="Shiraishi A."/>
            <person name="Satake H."/>
            <person name="Nakayama K."/>
        </authorList>
    </citation>
    <scope>NUCLEOTIDE SEQUENCE</scope>
</reference>
<dbReference type="InterPro" id="IPR029058">
    <property type="entry name" value="AB_hydrolase_fold"/>
</dbReference>
<dbReference type="Pfam" id="PF01764">
    <property type="entry name" value="Lipase_3"/>
    <property type="match status" value="1"/>
</dbReference>
<sequence length="157" mass="17619">MVIIRPCIVYYSQSDLGHIYLVTHMALIFVFQHIHTSLVVTGQYLGGYLAILFTIWLQRTIDEKESDGIKNNDRPFCITFGSPLIGDEALQCAISDCPKWKSSFLNVVSKDDHIASFSSSNSPYKPFGTFLFCTESGGHAAFEAHEAILKVLDLMRH</sequence>
<dbReference type="EMBL" id="BQNB010013551">
    <property type="protein sequence ID" value="GJT17381.1"/>
    <property type="molecule type" value="Genomic_DNA"/>
</dbReference>
<evidence type="ECO:0000256" key="1">
    <source>
        <dbReference type="ARBA" id="ARBA00022801"/>
    </source>
</evidence>
<keyword evidence="1" id="KW-0378">Hydrolase</keyword>
<dbReference type="PANTHER" id="PTHR46898">
    <property type="entry name" value="SENESCENCE-ASSOCIATED CARBOXYLESTERASE 101"/>
    <property type="match status" value="1"/>
</dbReference>
<evidence type="ECO:0000313" key="4">
    <source>
        <dbReference type="Proteomes" id="UP001151760"/>
    </source>
</evidence>
<dbReference type="PANTHER" id="PTHR46898:SF3">
    <property type="entry name" value="FUNGAL LIPASE-LIKE DOMAIN-CONTAINING PROTEIN"/>
    <property type="match status" value="1"/>
</dbReference>
<dbReference type="Gene3D" id="3.40.50.1820">
    <property type="entry name" value="alpha/beta hydrolase"/>
    <property type="match status" value="1"/>
</dbReference>
<dbReference type="SUPFAM" id="SSF53474">
    <property type="entry name" value="alpha/beta-Hydrolases"/>
    <property type="match status" value="1"/>
</dbReference>
<name>A0ABQ5BRN0_9ASTR</name>
<dbReference type="InterPro" id="IPR002921">
    <property type="entry name" value="Fungal_lipase-type"/>
</dbReference>
<comment type="caution">
    <text evidence="3">The sequence shown here is derived from an EMBL/GenBank/DDBJ whole genome shotgun (WGS) entry which is preliminary data.</text>
</comment>
<reference evidence="3" key="1">
    <citation type="journal article" date="2022" name="Int. J. Mol. Sci.">
        <title>Draft Genome of Tanacetum Coccineum: Genomic Comparison of Closely Related Tanacetum-Family Plants.</title>
        <authorList>
            <person name="Yamashiro T."/>
            <person name="Shiraishi A."/>
            <person name="Nakayama K."/>
            <person name="Satake H."/>
        </authorList>
    </citation>
    <scope>NUCLEOTIDE SEQUENCE</scope>
</reference>
<evidence type="ECO:0000313" key="3">
    <source>
        <dbReference type="EMBL" id="GJT17381.1"/>
    </source>
</evidence>
<protein>
    <submittedName>
        <fullName evidence="3">Senescence-associated carboxylesterase 101-like protein</fullName>
    </submittedName>
</protein>
<evidence type="ECO:0000259" key="2">
    <source>
        <dbReference type="Pfam" id="PF01764"/>
    </source>
</evidence>
<keyword evidence="4" id="KW-1185">Reference proteome</keyword>
<gene>
    <name evidence="3" type="ORF">Tco_0876087</name>
</gene>
<feature type="domain" description="Fungal lipase-type" evidence="2">
    <location>
        <begin position="34"/>
        <end position="118"/>
    </location>
</feature>